<dbReference type="Proteomes" id="UP000544331">
    <property type="component" value="Unassembled WGS sequence"/>
</dbReference>
<proteinExistence type="predicted"/>
<evidence type="ECO:0000313" key="2">
    <source>
        <dbReference type="Proteomes" id="UP000544331"/>
    </source>
</evidence>
<comment type="caution">
    <text evidence="1">The sequence shown here is derived from an EMBL/GenBank/DDBJ whole genome shotgun (WGS) entry which is preliminary data.</text>
</comment>
<accession>A0A8H5YZW0</accession>
<dbReference type="AlphaFoldDB" id="A0A8H5YZW0"/>
<evidence type="ECO:0000313" key="1">
    <source>
        <dbReference type="EMBL" id="KAF5721689.1"/>
    </source>
</evidence>
<dbReference type="EMBL" id="JAAOAN010000109">
    <property type="protein sequence ID" value="KAF5721689.1"/>
    <property type="molecule type" value="Genomic_DNA"/>
</dbReference>
<protein>
    <submittedName>
        <fullName evidence="1">Uncharacterized protein</fullName>
    </submittedName>
</protein>
<dbReference type="OrthoDB" id="3563678at2759"/>
<sequence length="166" mass="18241">MSSSRLVEQCQNGQIVGVKTSSAETTTAAETAVSSDAVQPTTSSDACFVGIDGLNGEPPRESRLADCSRLNTVTVSPYPETSTVFKREVAFRIPTAFPTWRPAMNTLAARAEGEPTNSHYYPANRGSCLCYLLRLSRGILRGLLRGWDHCVHDYSSYDDYFHVDHC</sequence>
<keyword evidence="2" id="KW-1185">Reference proteome</keyword>
<name>A0A8H5YZW0_9HYPO</name>
<gene>
    <name evidence="1" type="ORF">FMUND_3494</name>
</gene>
<organism evidence="1 2">
    <name type="scientific">Fusarium mundagurra</name>
    <dbReference type="NCBI Taxonomy" id="1567541"/>
    <lineage>
        <taxon>Eukaryota</taxon>
        <taxon>Fungi</taxon>
        <taxon>Dikarya</taxon>
        <taxon>Ascomycota</taxon>
        <taxon>Pezizomycotina</taxon>
        <taxon>Sordariomycetes</taxon>
        <taxon>Hypocreomycetidae</taxon>
        <taxon>Hypocreales</taxon>
        <taxon>Nectriaceae</taxon>
        <taxon>Fusarium</taxon>
        <taxon>Fusarium fujikuroi species complex</taxon>
    </lineage>
</organism>
<reference evidence="1 2" key="1">
    <citation type="submission" date="2020-05" db="EMBL/GenBank/DDBJ databases">
        <title>Identification and distribution of gene clusters putatively required for synthesis of sphingolipid metabolism inhibitors in phylogenetically diverse species of the filamentous fungus Fusarium.</title>
        <authorList>
            <person name="Kim H.-S."/>
            <person name="Busman M."/>
            <person name="Brown D.W."/>
            <person name="Divon H."/>
            <person name="Uhlig S."/>
            <person name="Proctor R.H."/>
        </authorList>
    </citation>
    <scope>NUCLEOTIDE SEQUENCE [LARGE SCALE GENOMIC DNA]</scope>
    <source>
        <strain evidence="1 2">NRRL 66235</strain>
    </source>
</reference>